<dbReference type="KEGG" id="ths:TES1_0136"/>
<evidence type="ECO:0000256" key="4">
    <source>
        <dbReference type="ARBA" id="ARBA00022692"/>
    </source>
</evidence>
<dbReference type="HOGENOM" id="CLU_101297_0_1_2"/>
<reference evidence="8 9" key="1">
    <citation type="journal article" date="2014" name="Int. J. Syst. Evol. Microbiol.">
        <title>Thermococcus paralvinellae sp. nov. and Thermococcus cleftensis sp. nov. of hyperthermophilic heterotrophs from deep-sea hydrothermal vents.</title>
        <authorList>
            <person name="Hensley S.A."/>
            <person name="Jung J.H."/>
            <person name="Park C.S."/>
            <person name="Holden J.F."/>
        </authorList>
    </citation>
    <scope>NUCLEOTIDE SEQUENCE [LARGE SCALE GENOMIC DNA]</scope>
    <source>
        <strain evidence="8 9">ES1</strain>
    </source>
</reference>
<keyword evidence="6 7" id="KW-0472">Membrane</keyword>
<name>W0I577_9EURY</name>
<comment type="subcellular location">
    <subcellularLocation>
        <location evidence="1">Cell membrane</location>
        <topology evidence="1">Multi-pass membrane protein</topology>
    </subcellularLocation>
</comment>
<dbReference type="Proteomes" id="UP000019027">
    <property type="component" value="Chromosome"/>
</dbReference>
<evidence type="ECO:0000256" key="6">
    <source>
        <dbReference type="ARBA" id="ARBA00023136"/>
    </source>
</evidence>
<evidence type="ECO:0000256" key="5">
    <source>
        <dbReference type="ARBA" id="ARBA00022989"/>
    </source>
</evidence>
<accession>W0I577</accession>
<evidence type="ECO:0000256" key="1">
    <source>
        <dbReference type="ARBA" id="ARBA00004651"/>
    </source>
</evidence>
<keyword evidence="5 7" id="KW-1133">Transmembrane helix</keyword>
<dbReference type="EMBL" id="CP006965">
    <property type="protein sequence ID" value="AHF79533.1"/>
    <property type="molecule type" value="Genomic_DNA"/>
</dbReference>
<evidence type="ECO:0000313" key="8">
    <source>
        <dbReference type="EMBL" id="AHF79533.1"/>
    </source>
</evidence>
<dbReference type="STRING" id="582419.TES1_0136"/>
<evidence type="ECO:0000256" key="7">
    <source>
        <dbReference type="SAM" id="Phobius"/>
    </source>
</evidence>
<evidence type="ECO:0000313" key="9">
    <source>
        <dbReference type="Proteomes" id="UP000019027"/>
    </source>
</evidence>
<keyword evidence="3" id="KW-1003">Cell membrane</keyword>
<dbReference type="GO" id="GO:0005886">
    <property type="term" value="C:plasma membrane"/>
    <property type="evidence" value="ECO:0007669"/>
    <property type="project" value="UniProtKB-SubCell"/>
</dbReference>
<feature type="transmembrane region" description="Helical" evidence="7">
    <location>
        <begin position="89"/>
        <end position="111"/>
    </location>
</feature>
<dbReference type="OrthoDB" id="137527at2157"/>
<keyword evidence="4 7" id="KW-0812">Transmembrane</keyword>
<protein>
    <recommendedName>
        <fullName evidence="10">Permease</fullName>
    </recommendedName>
</protein>
<sequence>MKKMMSKEKQKKGLVKDMLFLGITLVIAVVLLLMFPEKREPVISSSKGFFVEMILILPAVIILMGLFAVFVPNDVIVKYLGRSSGIKGIFLAILMGAFPTGPLYVAFPIAAALLKKGARISNIIASLSAWACIKIPQELVELQFLGLKFMITRLLLTVVFVIIMGIAIEQIILWSEKTNKHEQTS</sequence>
<organism evidence="8 9">
    <name type="scientific">Thermococcus paralvinellae</name>
    <dbReference type="NCBI Taxonomy" id="582419"/>
    <lineage>
        <taxon>Archaea</taxon>
        <taxon>Methanobacteriati</taxon>
        <taxon>Methanobacteriota</taxon>
        <taxon>Thermococci</taxon>
        <taxon>Thermococcales</taxon>
        <taxon>Thermococcaceae</taxon>
        <taxon>Thermococcus</taxon>
    </lineage>
</organism>
<dbReference type="RefSeq" id="WP_096325219.1">
    <property type="nucleotide sequence ID" value="NZ_CP006965.1"/>
</dbReference>
<gene>
    <name evidence="8" type="ORF">TES1_0136</name>
</gene>
<evidence type="ECO:0000256" key="3">
    <source>
        <dbReference type="ARBA" id="ARBA00022475"/>
    </source>
</evidence>
<dbReference type="InterPro" id="IPR005524">
    <property type="entry name" value="DUF318"/>
</dbReference>
<feature type="transmembrane region" description="Helical" evidence="7">
    <location>
        <begin position="49"/>
        <end position="77"/>
    </location>
</feature>
<evidence type="ECO:0000256" key="2">
    <source>
        <dbReference type="ARBA" id="ARBA00006386"/>
    </source>
</evidence>
<comment type="similarity">
    <text evidence="2">Belongs to the UPF0718 family.</text>
</comment>
<evidence type="ECO:0008006" key="10">
    <source>
        <dbReference type="Google" id="ProtNLM"/>
    </source>
</evidence>
<feature type="transmembrane region" description="Helical" evidence="7">
    <location>
        <begin position="154"/>
        <end position="175"/>
    </location>
</feature>
<dbReference type="AlphaFoldDB" id="W0I577"/>
<dbReference type="Pfam" id="PF03773">
    <property type="entry name" value="ArsP_1"/>
    <property type="match status" value="1"/>
</dbReference>
<keyword evidence="9" id="KW-1185">Reference proteome</keyword>
<dbReference type="GeneID" id="24907449"/>
<proteinExistence type="inferred from homology"/>